<evidence type="ECO:0000313" key="4">
    <source>
        <dbReference type="Proteomes" id="UP000256478"/>
    </source>
</evidence>
<evidence type="ECO:0000313" key="3">
    <source>
        <dbReference type="EMBL" id="REL28153.1"/>
    </source>
</evidence>
<dbReference type="InterPro" id="IPR011836">
    <property type="entry name" value="YhdP"/>
</dbReference>
<reference evidence="3 4" key="1">
    <citation type="submission" date="2018-08" db="EMBL/GenBank/DDBJ databases">
        <title>Thalassotalea euphylliae genome.</title>
        <authorList>
            <person name="Summers S."/>
            <person name="Rice S.A."/>
            <person name="Freckelton M.L."/>
            <person name="Nedved B.T."/>
            <person name="Hadfield M.G."/>
        </authorList>
    </citation>
    <scope>NUCLEOTIDE SEQUENCE [LARGE SCALE GENOMIC DNA]</scope>
    <source>
        <strain evidence="3 4">H1</strain>
    </source>
</reference>
<dbReference type="RefSeq" id="WP_116009206.1">
    <property type="nucleotide sequence ID" value="NZ_QUOU01000001.1"/>
</dbReference>
<protein>
    <submittedName>
        <fullName evidence="3">TIGR02099 family protein</fullName>
    </submittedName>
</protein>
<dbReference type="Pfam" id="PF13116">
    <property type="entry name" value="YhdP"/>
    <property type="match status" value="1"/>
</dbReference>
<feature type="region of interest" description="Disordered" evidence="1">
    <location>
        <begin position="1288"/>
        <end position="1323"/>
    </location>
</feature>
<dbReference type="InterPro" id="IPR025263">
    <property type="entry name" value="YhdP_central"/>
</dbReference>
<name>A0A3E0TUU8_9GAMM</name>
<dbReference type="OrthoDB" id="9762238at2"/>
<feature type="domain" description="YhdP central" evidence="2">
    <location>
        <begin position="7"/>
        <end position="1281"/>
    </location>
</feature>
<organism evidence="3 4">
    <name type="scientific">Thalassotalea euphylliae</name>
    <dbReference type="NCBI Taxonomy" id="1655234"/>
    <lineage>
        <taxon>Bacteria</taxon>
        <taxon>Pseudomonadati</taxon>
        <taxon>Pseudomonadota</taxon>
        <taxon>Gammaproteobacteria</taxon>
        <taxon>Alteromonadales</taxon>
        <taxon>Colwelliaceae</taxon>
        <taxon>Thalassotalea</taxon>
    </lineage>
</organism>
<accession>A0A3E0TUU8</accession>
<dbReference type="PANTHER" id="PTHR38690">
    <property type="entry name" value="PROTEASE-RELATED"/>
    <property type="match status" value="1"/>
</dbReference>
<dbReference type="PANTHER" id="PTHR38690:SF1">
    <property type="entry name" value="PROTEASE"/>
    <property type="match status" value="1"/>
</dbReference>
<feature type="compositionally biased region" description="Acidic residues" evidence="1">
    <location>
        <begin position="981"/>
        <end position="992"/>
    </location>
</feature>
<comment type="caution">
    <text evidence="3">The sequence shown here is derived from an EMBL/GenBank/DDBJ whole genome shotgun (WGS) entry which is preliminary data.</text>
</comment>
<gene>
    <name evidence="3" type="ORF">DXX93_17345</name>
</gene>
<evidence type="ECO:0000256" key="1">
    <source>
        <dbReference type="SAM" id="MobiDB-lite"/>
    </source>
</evidence>
<dbReference type="NCBIfam" id="TIGR02099">
    <property type="entry name" value="YhdP family protein"/>
    <property type="match status" value="1"/>
</dbReference>
<proteinExistence type="predicted"/>
<feature type="compositionally biased region" description="Polar residues" evidence="1">
    <location>
        <begin position="1295"/>
        <end position="1308"/>
    </location>
</feature>
<feature type="region of interest" description="Disordered" evidence="1">
    <location>
        <begin position="976"/>
        <end position="1002"/>
    </location>
</feature>
<sequence length="1338" mass="148501">MNITAFSNRWLNRLYKCIAILLVLVAVLISAMRLLLPYMHNYRAELQNHINSTYNTNIHIGALTMDWQKVGPVLVANNVRLVNTDATVVFIEHLDIKVNFWRSLQHRTLITRGLTLDGAKVIVDTTKLANNAVSDQDSTVYERLSDVFLLHVNKFSLTNSQIVVRTESGDKKLALKHLNWLNQGDRHRASGEVLAQGLATNTASVLLDFTGSEVSEMSGQVYLKGQRVNLTPWLDRTLTIDNDKTYSELNWQSWLTIERGKASQFLLAVDDSKLRWIDNDQEHEIMLQAAMFNADFIEDRIAIKSSPIDILVNGQSWQPVHINAVVTGRDIEGYVSAINVAGVSEVLPLIIDSPALRQTVAQLNPSGQLTDIYFRQLAGELALSAELNDYRQNYAQGIPGISHLNAEFTLVNDQLVADIKATDSALNFDEHFKQPIAFDQLATRLTAQFNANGVNVNAQQLNFAAPNMALTGQVNVTVPKEGDASMALLANIEHANAQQANLYYPHKLMGKDLVNYLNRSLIDGQISAGQVLFNGAFRDFPFNDQQGIFVVDAELTDATFAFDEKWPAIENMAANLNFTNNSMLISARAGSLTGLNVEGVTAGIANLSKEQLLRVSADIHQQAPENVTRLMQQSPLKKSVGETLTTLQISQPISGKFDLSLPLKRTKDVVASGYVDFTDNQLALSSPAMSFAKVNGRLTYQNEIIDTQDLALVWRGMPLTVKVAGRDHQDYYQTVIDLRGDWREVAWLAQLPESLTPYVAGELNWQGQLALNMHRGGGFSYEADIQSDLSAAQFNLPAPYGKNTEQLLPLTAKVTGQLDKSTISVSAGDELSFYGVLDHSDTQFHRAHLVLGNDTMLLPMNGFHITTKLAQADVLAWQPFIQDIVTSLPKADKSTTQVSLFPAPERIRGNVDKLDILGQSLTNVSFNLLDQSNWWLLRLNAKEARSEIKFFPDWHAQGLEVDADFIHLAADFGETNTDGLGENEGENQSEDEGDKKAKTNDEPVELSYQKRLALFNSVPRLEVVCDSCKLGKLDFGQVSFQLKRSGDKASGQQLNLENFKASREKSTLALTGTWQLTPENSSTHLTGKLDINELEREFDKFDYTSVIKDSGMTADYNFYWQGAPSEFSLNKLNGQASIDIDDGYLSEVSDKGARIFSVLSLQSLVRKLTLDFRDIFSDGMFYTYMRADAQVKDGILYTDNMRMKGAAGDLSVKGNTALAQGILDYRMSYKPNLTSSLPVLAWIATLNPAVFLAGVAIDEVFTSQVVSEFNFELTGSVNDPSFKEVNRKSRDVSVGRSTPPTFVENTPAPSEPEEITPERELDNFIPPTPLHLDMYNNG</sequence>
<dbReference type="EMBL" id="QUOU01000001">
    <property type="protein sequence ID" value="REL28153.1"/>
    <property type="molecule type" value="Genomic_DNA"/>
</dbReference>
<dbReference type="Proteomes" id="UP000256478">
    <property type="component" value="Unassembled WGS sequence"/>
</dbReference>
<evidence type="ECO:0000259" key="2">
    <source>
        <dbReference type="Pfam" id="PF13116"/>
    </source>
</evidence>